<dbReference type="Proteomes" id="UP000541154">
    <property type="component" value="Unassembled WGS sequence"/>
</dbReference>
<comment type="caution">
    <text evidence="2">The sequence shown here is derived from an EMBL/GenBank/DDBJ whole genome shotgun (WGS) entry which is preliminary data.</text>
</comment>
<name>A0A8H5ZVE3_PETAA</name>
<evidence type="ECO:0000256" key="1">
    <source>
        <dbReference type="SAM" id="MobiDB-lite"/>
    </source>
</evidence>
<keyword evidence="3" id="KW-1185">Reference proteome</keyword>
<evidence type="ECO:0000313" key="2">
    <source>
        <dbReference type="EMBL" id="KAF5857573.1"/>
    </source>
</evidence>
<reference evidence="2 3" key="1">
    <citation type="submission" date="2019-04" db="EMBL/GenBank/DDBJ databases">
        <title>Aspergillus burnettii sp. nov., novel species from soil in southeast Queensland.</title>
        <authorList>
            <person name="Gilchrist C.L.M."/>
            <person name="Pitt J.I."/>
            <person name="Lange L."/>
            <person name="Lacey H.J."/>
            <person name="Vuong D."/>
            <person name="Midgley D.J."/>
            <person name="Greenfield P."/>
            <person name="Bradbury M."/>
            <person name="Lacey E."/>
            <person name="Busk P.K."/>
            <person name="Pilgaard B."/>
            <person name="Chooi Y.H."/>
            <person name="Piggott A.M."/>
        </authorList>
    </citation>
    <scope>NUCLEOTIDE SEQUENCE [LARGE SCALE GENOMIC DNA]</scope>
    <source>
        <strain evidence="2 3">FRR 5400</strain>
    </source>
</reference>
<accession>A0A8H5ZVE3</accession>
<proteinExistence type="predicted"/>
<dbReference type="EMBL" id="SPNV01000250">
    <property type="protein sequence ID" value="KAF5857573.1"/>
    <property type="molecule type" value="Genomic_DNA"/>
</dbReference>
<gene>
    <name evidence="2" type="ORF">ETB97_005640</name>
</gene>
<evidence type="ECO:0000313" key="3">
    <source>
        <dbReference type="Proteomes" id="UP000541154"/>
    </source>
</evidence>
<protein>
    <submittedName>
        <fullName evidence="2">Uncharacterized protein</fullName>
    </submittedName>
</protein>
<sequence length="141" mass="15632">MAQGALTLLDQFIYTNTGAEIGFLYQDLNEECLAAPQIQAREQSERTERIELAEVASSMPDVPSRAVHIEQRKQKTKTRPSQSSVYSIAPTEAATMDPETAIPCRVFKAKSAAFEVFSTLFAKPTSQARSPGLHLKQLWCI</sequence>
<organism evidence="2 3">
    <name type="scientific">Petromyces alliaceus</name>
    <name type="common">Aspergillus alliaceus</name>
    <dbReference type="NCBI Taxonomy" id="209559"/>
    <lineage>
        <taxon>Eukaryota</taxon>
        <taxon>Fungi</taxon>
        <taxon>Dikarya</taxon>
        <taxon>Ascomycota</taxon>
        <taxon>Pezizomycotina</taxon>
        <taxon>Eurotiomycetes</taxon>
        <taxon>Eurotiomycetidae</taxon>
        <taxon>Eurotiales</taxon>
        <taxon>Aspergillaceae</taxon>
        <taxon>Aspergillus</taxon>
        <taxon>Aspergillus subgen. Circumdati</taxon>
    </lineage>
</organism>
<feature type="region of interest" description="Disordered" evidence="1">
    <location>
        <begin position="56"/>
        <end position="90"/>
    </location>
</feature>
<dbReference type="AlphaFoldDB" id="A0A8H5ZVE3"/>